<name>A0ABT3BH09_9RHOB</name>
<dbReference type="Gene3D" id="1.20.1420.20">
    <property type="entry name" value="M75 peptidase, HXXE motif"/>
    <property type="match status" value="1"/>
</dbReference>
<dbReference type="EMBL" id="JALIEB010000010">
    <property type="protein sequence ID" value="MCV3272851.1"/>
    <property type="molecule type" value="Genomic_DNA"/>
</dbReference>
<feature type="domain" description="Imelysin-like" evidence="4">
    <location>
        <begin position="34"/>
        <end position="390"/>
    </location>
</feature>
<evidence type="ECO:0000256" key="2">
    <source>
        <dbReference type="ARBA" id="ARBA00022729"/>
    </source>
</evidence>
<protein>
    <submittedName>
        <fullName evidence="5">Peptidase</fullName>
    </submittedName>
</protein>
<evidence type="ECO:0000313" key="5">
    <source>
        <dbReference type="EMBL" id="MCV3272851.1"/>
    </source>
</evidence>
<keyword evidence="2 3" id="KW-0732">Signal</keyword>
<dbReference type="InterPro" id="IPR018976">
    <property type="entry name" value="Imelysin-like"/>
</dbReference>
<reference evidence="5 6" key="1">
    <citation type="submission" date="2022-04" db="EMBL/GenBank/DDBJ databases">
        <title>Roseobacter sp. WL0113 is a bacterium isolated from neritic sediment.</title>
        <authorList>
            <person name="Wang L."/>
            <person name="He W."/>
            <person name="Zhang D.-F."/>
        </authorList>
    </citation>
    <scope>NUCLEOTIDE SEQUENCE [LARGE SCALE GENOMIC DNA]</scope>
    <source>
        <strain evidence="5 6">WL0113</strain>
    </source>
</reference>
<evidence type="ECO:0000259" key="4">
    <source>
        <dbReference type="Pfam" id="PF09375"/>
    </source>
</evidence>
<evidence type="ECO:0000256" key="3">
    <source>
        <dbReference type="SAM" id="SignalP"/>
    </source>
</evidence>
<keyword evidence="6" id="KW-1185">Reference proteome</keyword>
<organism evidence="5 6">
    <name type="scientific">Roseobacter sinensis</name>
    <dbReference type="NCBI Taxonomy" id="2931391"/>
    <lineage>
        <taxon>Bacteria</taxon>
        <taxon>Pseudomonadati</taxon>
        <taxon>Pseudomonadota</taxon>
        <taxon>Alphaproteobacteria</taxon>
        <taxon>Rhodobacterales</taxon>
        <taxon>Roseobacteraceae</taxon>
        <taxon>Roseobacter</taxon>
    </lineage>
</organism>
<feature type="signal peptide" evidence="3">
    <location>
        <begin position="1"/>
        <end position="21"/>
    </location>
</feature>
<comment type="subcellular location">
    <subcellularLocation>
        <location evidence="1">Cell envelope</location>
    </subcellularLocation>
</comment>
<proteinExistence type="predicted"/>
<feature type="chain" id="PRO_5047529985" evidence="3">
    <location>
        <begin position="22"/>
        <end position="419"/>
    </location>
</feature>
<dbReference type="Proteomes" id="UP001208690">
    <property type="component" value="Unassembled WGS sequence"/>
</dbReference>
<dbReference type="CDD" id="cd14657">
    <property type="entry name" value="Imelysin_IrpA-like"/>
    <property type="match status" value="1"/>
</dbReference>
<gene>
    <name evidence="5" type="ORF">MUB52_15565</name>
</gene>
<dbReference type="Pfam" id="PF09375">
    <property type="entry name" value="Peptidase_M75"/>
    <property type="match status" value="1"/>
</dbReference>
<dbReference type="RefSeq" id="WP_263845168.1">
    <property type="nucleotide sequence ID" value="NZ_JALIEB010000010.1"/>
</dbReference>
<accession>A0ABT3BH09</accession>
<evidence type="ECO:0000256" key="1">
    <source>
        <dbReference type="ARBA" id="ARBA00004196"/>
    </source>
</evidence>
<comment type="caution">
    <text evidence="5">The sequence shown here is derived from an EMBL/GenBank/DDBJ whole genome shotgun (WGS) entry which is preliminary data.</text>
</comment>
<evidence type="ECO:0000313" key="6">
    <source>
        <dbReference type="Proteomes" id="UP001208690"/>
    </source>
</evidence>
<sequence>MTTKLAAALGTTMLIAAPALADKAAVLDTYADIAAAKYTDSLLTAQTLQGAVNALIAAPSAKALQAAKEAWIAARVPYQQTEVYRFGNAIVDDWEGKVNAWPLDEGLIDYVDATYGGATDENEYAVLNVIATPSFTLSGETVDASEITPALLEEVLHEADEVESNVATGYHAIEFLLWGQDLNGHGPGAGTRPWTDYAQGEACTGGNCDRRGAYLKAATDLLVSDLEWMAAQWQEGGAARSQLIADENAGIAAILTGMGSLSYGEQAGERMKLGVLLNDPEEEHDCFSDNTHNSHFYDVVGIRNVYLGSYTGIDGTVTSGPSLSALVAAADAGVDAELTAKLNATVLEMAEMKAAAEAGFAYDMMLERGNEKGEALIMGAVEALIDQTRSIERAVDALGVAQIAFEGSDSLDDPEAVFQ</sequence>
<dbReference type="InterPro" id="IPR038352">
    <property type="entry name" value="Imelysin_sf"/>
</dbReference>